<dbReference type="Proteomes" id="UP000255425">
    <property type="component" value="Unassembled WGS sequence"/>
</dbReference>
<dbReference type="AlphaFoldDB" id="A0A380H847"/>
<keyword evidence="2 6" id="KW-0436">Ligase</keyword>
<keyword evidence="3" id="KW-0812">Transmembrane</keyword>
<evidence type="ECO:0000259" key="5">
    <source>
        <dbReference type="Pfam" id="PF13193"/>
    </source>
</evidence>
<dbReference type="GO" id="GO:0031956">
    <property type="term" value="F:medium-chain fatty acid-CoA ligase activity"/>
    <property type="evidence" value="ECO:0007669"/>
    <property type="project" value="TreeGrafter"/>
</dbReference>
<evidence type="ECO:0000256" key="3">
    <source>
        <dbReference type="SAM" id="Phobius"/>
    </source>
</evidence>
<dbReference type="InterPro" id="IPR042099">
    <property type="entry name" value="ANL_N_sf"/>
</dbReference>
<keyword evidence="3" id="KW-0472">Membrane</keyword>
<feature type="domain" description="AMP-dependent synthetase/ligase" evidence="4">
    <location>
        <begin position="16"/>
        <end position="175"/>
    </location>
</feature>
<gene>
    <name evidence="6" type="primary">menE_2</name>
    <name evidence="6" type="ORF">NCTC11807_02425</name>
</gene>
<dbReference type="Gene3D" id="3.40.50.12780">
    <property type="entry name" value="N-terminal domain of ligase-like"/>
    <property type="match status" value="1"/>
</dbReference>
<evidence type="ECO:0000256" key="2">
    <source>
        <dbReference type="ARBA" id="ARBA00022598"/>
    </source>
</evidence>
<dbReference type="Pfam" id="PF13193">
    <property type="entry name" value="AMP-binding_C"/>
    <property type="match status" value="1"/>
</dbReference>
<evidence type="ECO:0000256" key="1">
    <source>
        <dbReference type="ARBA" id="ARBA00006432"/>
    </source>
</evidence>
<dbReference type="GO" id="GO:0006631">
    <property type="term" value="P:fatty acid metabolic process"/>
    <property type="evidence" value="ECO:0007669"/>
    <property type="project" value="TreeGrafter"/>
</dbReference>
<keyword evidence="7" id="KW-1185">Reference proteome</keyword>
<reference evidence="6 7" key="1">
    <citation type="submission" date="2018-06" db="EMBL/GenBank/DDBJ databases">
        <authorList>
            <consortium name="Pathogen Informatics"/>
            <person name="Doyle S."/>
        </authorList>
    </citation>
    <scope>NUCLEOTIDE SEQUENCE [LARGE SCALE GENOMIC DNA]</scope>
    <source>
        <strain evidence="6 7">NCTC11807</strain>
    </source>
</reference>
<dbReference type="GO" id="GO:0008756">
    <property type="term" value="F:o-succinylbenzoate-CoA ligase activity"/>
    <property type="evidence" value="ECO:0007669"/>
    <property type="project" value="UniProtKB-EC"/>
</dbReference>
<keyword evidence="3" id="KW-1133">Transmembrane helix</keyword>
<dbReference type="Pfam" id="PF00501">
    <property type="entry name" value="AMP-binding"/>
    <property type="match status" value="1"/>
</dbReference>
<evidence type="ECO:0000313" key="6">
    <source>
        <dbReference type="EMBL" id="SUM74091.1"/>
    </source>
</evidence>
<comment type="similarity">
    <text evidence="1">Belongs to the ATP-dependent AMP-binding enzyme family.</text>
</comment>
<dbReference type="EMBL" id="UHDZ01000001">
    <property type="protein sequence ID" value="SUM74091.1"/>
    <property type="molecule type" value="Genomic_DNA"/>
</dbReference>
<accession>A0A380H847</accession>
<feature type="domain" description="AMP-binding enzyme C-terminal" evidence="5">
    <location>
        <begin position="220"/>
        <end position="293"/>
    </location>
</feature>
<dbReference type="EC" id="6.2.1.26" evidence="6"/>
<evidence type="ECO:0000313" key="7">
    <source>
        <dbReference type="Proteomes" id="UP000255425"/>
    </source>
</evidence>
<dbReference type="SUPFAM" id="SSF56801">
    <property type="entry name" value="Acetyl-CoA synthetase-like"/>
    <property type="match status" value="1"/>
</dbReference>
<proteinExistence type="inferred from homology"/>
<dbReference type="PANTHER" id="PTHR43201:SF5">
    <property type="entry name" value="MEDIUM-CHAIN ACYL-COA LIGASE ACSF2, MITOCHONDRIAL"/>
    <property type="match status" value="1"/>
</dbReference>
<organism evidence="6 7">
    <name type="scientific">Staphylococcus saccharolyticus</name>
    <dbReference type="NCBI Taxonomy" id="33028"/>
    <lineage>
        <taxon>Bacteria</taxon>
        <taxon>Bacillati</taxon>
        <taxon>Bacillota</taxon>
        <taxon>Bacilli</taxon>
        <taxon>Bacillales</taxon>
        <taxon>Staphylococcaceae</taxon>
        <taxon>Staphylococcus</taxon>
    </lineage>
</organism>
<dbReference type="PANTHER" id="PTHR43201">
    <property type="entry name" value="ACYL-COA SYNTHETASE"/>
    <property type="match status" value="1"/>
</dbReference>
<evidence type="ECO:0000259" key="4">
    <source>
        <dbReference type="Pfam" id="PF00501"/>
    </source>
</evidence>
<feature type="transmembrane region" description="Helical" evidence="3">
    <location>
        <begin position="20"/>
        <end position="41"/>
    </location>
</feature>
<name>A0A380H847_9STAP</name>
<dbReference type="InterPro" id="IPR000873">
    <property type="entry name" value="AMP-dep_synth/lig_dom"/>
</dbReference>
<dbReference type="InterPro" id="IPR025110">
    <property type="entry name" value="AMP-bd_C"/>
</dbReference>
<dbReference type="InterPro" id="IPR045851">
    <property type="entry name" value="AMP-bd_C_sf"/>
</dbReference>
<protein>
    <submittedName>
        <fullName evidence="6">Long chain fatty acid CoA ligase</fullName>
        <ecNumber evidence="6">6.2.1.26</ecNumber>
    </submittedName>
</protein>
<sequence length="308" mass="35223">MDCFVSYEENEKLLKHETEVFIALGPLSHSLSLYACIYALFTGRTFIGQKVFNVNLLINLINEIGITTSLFVVPTMLHQFIVQKGYAHSIKSIFSSGAKLSQDQFQKVTALYPNTDLIEFFGTSEASFISYNFNQTVPIQSVGKLFSNVDIRLLDSHPNGIGLLSVRSNMTFSGYVNSEYDTEGWIETGGYAYIQRRNLFLVRRKSDRIIVGDVNVYPSEIERLIMNIEGVKEAIVIGEPHHKFGEIAVLLYTGDKELDYFMVKRYLIQHLSRYEVLSKFKKIEQMIYTESGKIARGLMKNKFLNRKL</sequence>
<dbReference type="Gene3D" id="3.30.300.30">
    <property type="match status" value="1"/>
</dbReference>